<accession>A0A914R7F4</accession>
<name>A0A914R7F4_PAREQ</name>
<keyword evidence="2" id="KW-1185">Reference proteome</keyword>
<evidence type="ECO:0000313" key="3">
    <source>
        <dbReference type="WBParaSite" id="PEQ_0000061501-mRNA-1"/>
    </source>
</evidence>
<feature type="domain" description="NADAR" evidence="1">
    <location>
        <begin position="11"/>
        <end position="51"/>
    </location>
</feature>
<dbReference type="Pfam" id="PF08719">
    <property type="entry name" value="NADAR"/>
    <property type="match status" value="1"/>
</dbReference>
<sequence length="82" mass="9411">AIAFKDDEICAVYEKFSQNEVIRRQLFSTENSTMVECSPRDRVWGIGIASNNILLNYHIICRPSFFDLIESCDELLSATKYA</sequence>
<proteinExistence type="predicted"/>
<dbReference type="Proteomes" id="UP000887564">
    <property type="component" value="Unplaced"/>
</dbReference>
<dbReference type="WBParaSite" id="PEQ_0000061501-mRNA-1">
    <property type="protein sequence ID" value="PEQ_0000061501-mRNA-1"/>
    <property type="gene ID" value="PEQ_0000061501"/>
</dbReference>
<evidence type="ECO:0000259" key="1">
    <source>
        <dbReference type="Pfam" id="PF08719"/>
    </source>
</evidence>
<evidence type="ECO:0000313" key="2">
    <source>
        <dbReference type="Proteomes" id="UP000887564"/>
    </source>
</evidence>
<dbReference type="SUPFAM" id="SSF143990">
    <property type="entry name" value="YbiA-like"/>
    <property type="match status" value="1"/>
</dbReference>
<dbReference type="Gene3D" id="1.10.357.40">
    <property type="entry name" value="YbiA-like"/>
    <property type="match status" value="1"/>
</dbReference>
<dbReference type="InterPro" id="IPR037238">
    <property type="entry name" value="YbiA-like_sf"/>
</dbReference>
<protein>
    <submittedName>
        <fullName evidence="3">NADAR domain-containing protein</fullName>
    </submittedName>
</protein>
<organism evidence="2 3">
    <name type="scientific">Parascaris equorum</name>
    <name type="common">Equine roundworm</name>
    <dbReference type="NCBI Taxonomy" id="6256"/>
    <lineage>
        <taxon>Eukaryota</taxon>
        <taxon>Metazoa</taxon>
        <taxon>Ecdysozoa</taxon>
        <taxon>Nematoda</taxon>
        <taxon>Chromadorea</taxon>
        <taxon>Rhabditida</taxon>
        <taxon>Spirurina</taxon>
        <taxon>Ascaridomorpha</taxon>
        <taxon>Ascaridoidea</taxon>
        <taxon>Ascarididae</taxon>
        <taxon>Parascaris</taxon>
    </lineage>
</organism>
<dbReference type="CDD" id="cd15457">
    <property type="entry name" value="NADAR"/>
    <property type="match status" value="1"/>
</dbReference>
<reference evidence="3" key="1">
    <citation type="submission" date="2022-11" db="UniProtKB">
        <authorList>
            <consortium name="WormBaseParasite"/>
        </authorList>
    </citation>
    <scope>IDENTIFICATION</scope>
</reference>
<dbReference type="AlphaFoldDB" id="A0A914R7F4"/>
<dbReference type="InterPro" id="IPR012816">
    <property type="entry name" value="NADAR"/>
</dbReference>